<keyword evidence="2" id="KW-1185">Reference proteome</keyword>
<evidence type="ECO:0000313" key="2">
    <source>
        <dbReference type="Proteomes" id="UP001273531"/>
    </source>
</evidence>
<evidence type="ECO:0000313" key="1">
    <source>
        <dbReference type="EMBL" id="MDV3455353.1"/>
    </source>
</evidence>
<dbReference type="RefSeq" id="WP_317224576.1">
    <property type="nucleotide sequence ID" value="NZ_JAWJEJ010000001.1"/>
</dbReference>
<sequence>MLLASMKHHAPAPDVAGPIIKSYAESPDPMAQAIGVLLVSQRLLEDGR</sequence>
<organism evidence="1 2">
    <name type="scientific">Sphingomonas agrestis</name>
    <dbReference type="NCBI Taxonomy" id="3080540"/>
    <lineage>
        <taxon>Bacteria</taxon>
        <taxon>Pseudomonadati</taxon>
        <taxon>Pseudomonadota</taxon>
        <taxon>Alphaproteobacteria</taxon>
        <taxon>Sphingomonadales</taxon>
        <taxon>Sphingomonadaceae</taxon>
        <taxon>Sphingomonas</taxon>
    </lineage>
</organism>
<reference evidence="1 2" key="1">
    <citation type="submission" date="2023-10" db="EMBL/GenBank/DDBJ databases">
        <title>Sphingomonas sp. HF-S4 16S ribosomal RNA gene Genome sequencing and assembly.</title>
        <authorList>
            <person name="Lee H."/>
        </authorList>
    </citation>
    <scope>NUCLEOTIDE SEQUENCE [LARGE SCALE GENOMIC DNA]</scope>
    <source>
        <strain evidence="1 2">HF-S4</strain>
    </source>
</reference>
<gene>
    <name evidence="1" type="ORF">RZN05_00035</name>
</gene>
<protein>
    <submittedName>
        <fullName evidence="1">Uncharacterized protein</fullName>
    </submittedName>
</protein>
<accession>A0ABU3Y1U2</accession>
<name>A0ABU3Y1U2_9SPHN</name>
<proteinExistence type="predicted"/>
<dbReference type="EMBL" id="JAWJEJ010000001">
    <property type="protein sequence ID" value="MDV3455353.1"/>
    <property type="molecule type" value="Genomic_DNA"/>
</dbReference>
<dbReference type="Proteomes" id="UP001273531">
    <property type="component" value="Unassembled WGS sequence"/>
</dbReference>
<comment type="caution">
    <text evidence="1">The sequence shown here is derived from an EMBL/GenBank/DDBJ whole genome shotgun (WGS) entry which is preliminary data.</text>
</comment>